<comment type="subcellular location">
    <subcellularLocation>
        <location evidence="2">Cell membrane</location>
        <topology evidence="2">Single-pass type I membrane protein</topology>
    </subcellularLocation>
</comment>
<feature type="transmembrane region" description="Helical" evidence="13">
    <location>
        <begin position="672"/>
        <end position="694"/>
    </location>
</feature>
<dbReference type="FunFam" id="2.60.40.60:FF:000006">
    <property type="entry name" value="Protocadherin alpha 2"/>
    <property type="match status" value="1"/>
</dbReference>
<evidence type="ECO:0000256" key="3">
    <source>
        <dbReference type="ARBA" id="ARBA00022475"/>
    </source>
</evidence>
<keyword evidence="11" id="KW-0325">Glycoprotein</keyword>
<feature type="domain" description="Cadherin" evidence="14">
    <location>
        <begin position="332"/>
        <end position="436"/>
    </location>
</feature>
<keyword evidence="4 13" id="KW-0812">Transmembrane</keyword>
<dbReference type="Pfam" id="PF08266">
    <property type="entry name" value="Cadherin_2"/>
    <property type="match status" value="2"/>
</dbReference>
<evidence type="ECO:0000256" key="11">
    <source>
        <dbReference type="ARBA" id="ARBA00023180"/>
    </source>
</evidence>
<dbReference type="InterPro" id="IPR032455">
    <property type="entry name" value="Cadherin_C"/>
</dbReference>
<keyword evidence="3" id="KW-1003">Cell membrane</keyword>
<dbReference type="GO" id="GO:0007156">
    <property type="term" value="P:homophilic cell adhesion via plasma membrane adhesion molecules"/>
    <property type="evidence" value="ECO:0007669"/>
    <property type="project" value="InterPro"/>
</dbReference>
<dbReference type="InterPro" id="IPR002126">
    <property type="entry name" value="Cadherin-like_dom"/>
</dbReference>
<dbReference type="FunFam" id="2.60.40.60:FF:000004">
    <property type="entry name" value="Protocadherin 1 gamma 2"/>
    <property type="match status" value="1"/>
</dbReference>
<name>A0A8T2J5W2_9PIPI</name>
<dbReference type="GO" id="GO:0005509">
    <property type="term" value="F:calcium ion binding"/>
    <property type="evidence" value="ECO:0007669"/>
    <property type="project" value="UniProtKB-UniRule"/>
</dbReference>
<dbReference type="Gene3D" id="2.60.40.60">
    <property type="entry name" value="Cadherins"/>
    <property type="match status" value="7"/>
</dbReference>
<dbReference type="Proteomes" id="UP000812440">
    <property type="component" value="Chromosome 3"/>
</dbReference>
<feature type="domain" description="Cadherin" evidence="14">
    <location>
        <begin position="118"/>
        <end position="226"/>
    </location>
</feature>
<gene>
    <name evidence="15" type="ORF">GDO86_005300</name>
</gene>
<dbReference type="InterPro" id="IPR020894">
    <property type="entry name" value="Cadherin_CS"/>
</dbReference>
<dbReference type="PROSITE" id="PS50268">
    <property type="entry name" value="CADHERIN_2"/>
    <property type="match status" value="6"/>
</dbReference>
<keyword evidence="9 13" id="KW-1133">Transmembrane helix</keyword>
<dbReference type="InterPro" id="IPR015919">
    <property type="entry name" value="Cadherin-like_sf"/>
</dbReference>
<evidence type="ECO:0000256" key="5">
    <source>
        <dbReference type="ARBA" id="ARBA00022729"/>
    </source>
</evidence>
<dbReference type="OrthoDB" id="6252479at2759"/>
<dbReference type="Pfam" id="PF00028">
    <property type="entry name" value="Cadherin"/>
    <property type="match status" value="4"/>
</dbReference>
<evidence type="ECO:0000256" key="12">
    <source>
        <dbReference type="PROSITE-ProRule" id="PRU00043"/>
    </source>
</evidence>
<evidence type="ECO:0000256" key="1">
    <source>
        <dbReference type="ARBA" id="ARBA00003436"/>
    </source>
</evidence>
<dbReference type="InterPro" id="IPR050174">
    <property type="entry name" value="Protocadherin/Cadherin-CA"/>
</dbReference>
<dbReference type="FunFam" id="2.60.40.60:FF:000129">
    <property type="entry name" value="protocadherin alpha-C2 isoform X1"/>
    <property type="match status" value="1"/>
</dbReference>
<protein>
    <recommendedName>
        <fullName evidence="14">Cadherin domain-containing protein</fullName>
    </recommendedName>
</protein>
<keyword evidence="6" id="KW-0677">Repeat</keyword>
<dbReference type="PRINTS" id="PR00205">
    <property type="entry name" value="CADHERIN"/>
</dbReference>
<evidence type="ECO:0000256" key="2">
    <source>
        <dbReference type="ARBA" id="ARBA00004251"/>
    </source>
</evidence>
<accession>A0A8T2J5W2</accession>
<evidence type="ECO:0000256" key="9">
    <source>
        <dbReference type="ARBA" id="ARBA00022989"/>
    </source>
</evidence>
<dbReference type="SMART" id="SM00112">
    <property type="entry name" value="CA"/>
    <property type="match status" value="6"/>
</dbReference>
<evidence type="ECO:0000256" key="7">
    <source>
        <dbReference type="ARBA" id="ARBA00022837"/>
    </source>
</evidence>
<dbReference type="PROSITE" id="PS00232">
    <property type="entry name" value="CADHERIN_1"/>
    <property type="match status" value="3"/>
</dbReference>
<feature type="domain" description="Cadherin" evidence="14">
    <location>
        <begin position="437"/>
        <end position="544"/>
    </location>
</feature>
<keyword evidence="10 13" id="KW-0472">Membrane</keyword>
<feature type="domain" description="Cadherin" evidence="14">
    <location>
        <begin position="560"/>
        <end position="657"/>
    </location>
</feature>
<keyword evidence="8" id="KW-0130">Cell adhesion</keyword>
<dbReference type="SUPFAM" id="SSF49313">
    <property type="entry name" value="Cadherin-like"/>
    <property type="match status" value="7"/>
</dbReference>
<keyword evidence="5" id="KW-0732">Signal</keyword>
<evidence type="ECO:0000313" key="15">
    <source>
        <dbReference type="EMBL" id="KAG8439047.1"/>
    </source>
</evidence>
<dbReference type="FunFam" id="2.60.40.60:FF:000002">
    <property type="entry name" value="Protocadherin alpha 2"/>
    <property type="match status" value="1"/>
</dbReference>
<keyword evidence="16" id="KW-1185">Reference proteome</keyword>
<evidence type="ECO:0000256" key="6">
    <source>
        <dbReference type="ARBA" id="ARBA00022737"/>
    </source>
</evidence>
<evidence type="ECO:0000256" key="4">
    <source>
        <dbReference type="ARBA" id="ARBA00022692"/>
    </source>
</evidence>
<evidence type="ECO:0000256" key="10">
    <source>
        <dbReference type="ARBA" id="ARBA00023136"/>
    </source>
</evidence>
<sequence>MFLFLYLCHSVSAQIYYSIFEEMQKDSSIGNLVNDLGLNINEISLRKLRIVSEFSTKYFNVKTGNGHLVVADRIDREALCGAAEECFLTFDAVIENPLNIYHVRVDIKDINDNPPRFKYEIIEIKITEHTSPGVQFALRNAEDLDVGINSLQSYKLSANKHFVLGEKANTDLNTIPELVLMVPLDRETEGNLDIILTAFDGGNPMQTGTAIIRITVVDINDNIPKFDQEVYKVSINENIPMNSTILQVKASDKDEGINSQITYSFTTTSQHVTSTFAINSTNGEIKTKENLDFEMKKNYEISVQALDGGGLVSNVKVFIQILDENDNTPDITVTSITDTVSEDSAPNTVVALIKVHDLDSGENGEVDCQIIGTLPFKLQLSSGSFYKVVTTSRLDREIQSYYNITIQATDHGSPPLSFIKTIALNVSDINDNPPIFEKELFIVYLPENNQPGASIYTIQAMDKDTEENGKLTYSIISTEELPFNSYITINPVSGIVYAQQSFDFEQYKQFEVHIMAKDKGSPSLNSSAVIRICVTDQNDNLPTILYPSPDAGGSTAYEMVPFSSEQGSLVTKVVAVDADSGHNAWLSYHLLEDSETSYIVIDQNTGVIRTARIFQERHLLKHRAVVIVKDNGFPPLSATVTLNLIVTSNLQQALPELSNPSRKTDSQTNVQIYLVIAIAVISFFFLLTVMSVIISKYRESKSLSTFSSIAAYPQIDPSFFPTYNNGTLSLPYSYDVCVTLDPRETEVGFLQPNQHVAVKSLIDEDNLCVEKEMRKDSIVLHYSIVEEMRKDSIVTNIAQELGLHVKELVHRNLRIVSRVEKYFSVDLETGNLFVKDRIDRETLCRTETKISP</sequence>
<dbReference type="EMBL" id="JAACNH010000006">
    <property type="protein sequence ID" value="KAG8439047.1"/>
    <property type="molecule type" value="Genomic_DNA"/>
</dbReference>
<comment type="function">
    <text evidence="1">Potential calcium-dependent cell-adhesion protein. May be involved in the establishment and maintenance of specific neuronal connections in the brain.</text>
</comment>
<keyword evidence="7 12" id="KW-0106">Calcium</keyword>
<evidence type="ECO:0000256" key="13">
    <source>
        <dbReference type="SAM" id="Phobius"/>
    </source>
</evidence>
<evidence type="ECO:0000259" key="14">
    <source>
        <dbReference type="PROSITE" id="PS50268"/>
    </source>
</evidence>
<proteinExistence type="predicted"/>
<dbReference type="PANTHER" id="PTHR24028:SF73">
    <property type="entry name" value="PROTOCADHERIN GAMMA-B3-RELATED"/>
    <property type="match status" value="1"/>
</dbReference>
<dbReference type="AlphaFoldDB" id="A0A8T2J5W2"/>
<evidence type="ECO:0000256" key="8">
    <source>
        <dbReference type="ARBA" id="ARBA00022889"/>
    </source>
</evidence>
<feature type="domain" description="Cadherin" evidence="14">
    <location>
        <begin position="227"/>
        <end position="331"/>
    </location>
</feature>
<dbReference type="GO" id="GO:0005886">
    <property type="term" value="C:plasma membrane"/>
    <property type="evidence" value="ECO:0007669"/>
    <property type="project" value="UniProtKB-SubCell"/>
</dbReference>
<feature type="domain" description="Cadherin" evidence="14">
    <location>
        <begin position="12"/>
        <end position="117"/>
    </location>
</feature>
<comment type="caution">
    <text evidence="15">The sequence shown here is derived from an EMBL/GenBank/DDBJ whole genome shotgun (WGS) entry which is preliminary data.</text>
</comment>
<dbReference type="InterPro" id="IPR013164">
    <property type="entry name" value="Cadherin_N"/>
</dbReference>
<organism evidence="15 16">
    <name type="scientific">Hymenochirus boettgeri</name>
    <name type="common">Congo dwarf clawed frog</name>
    <dbReference type="NCBI Taxonomy" id="247094"/>
    <lineage>
        <taxon>Eukaryota</taxon>
        <taxon>Metazoa</taxon>
        <taxon>Chordata</taxon>
        <taxon>Craniata</taxon>
        <taxon>Vertebrata</taxon>
        <taxon>Euteleostomi</taxon>
        <taxon>Amphibia</taxon>
        <taxon>Batrachia</taxon>
        <taxon>Anura</taxon>
        <taxon>Pipoidea</taxon>
        <taxon>Pipidae</taxon>
        <taxon>Pipinae</taxon>
        <taxon>Hymenochirus</taxon>
    </lineage>
</organism>
<dbReference type="FunFam" id="2.60.40.60:FF:000001">
    <property type="entry name" value="Protocadherin alpha 2"/>
    <property type="match status" value="1"/>
</dbReference>
<evidence type="ECO:0000313" key="16">
    <source>
        <dbReference type="Proteomes" id="UP000812440"/>
    </source>
</evidence>
<dbReference type="PANTHER" id="PTHR24028">
    <property type="entry name" value="CADHERIN-87A"/>
    <property type="match status" value="1"/>
</dbReference>
<dbReference type="Pfam" id="PF16492">
    <property type="entry name" value="Cadherin_C_2"/>
    <property type="match status" value="1"/>
</dbReference>
<dbReference type="CDD" id="cd11304">
    <property type="entry name" value="Cadherin_repeat"/>
    <property type="match status" value="6"/>
</dbReference>
<reference evidence="15" key="1">
    <citation type="thesis" date="2020" institute="ProQuest LLC" country="789 East Eisenhower Parkway, Ann Arbor, MI, USA">
        <title>Comparative Genomics and Chromosome Evolution.</title>
        <authorList>
            <person name="Mudd A.B."/>
        </authorList>
    </citation>
    <scope>NUCLEOTIDE SEQUENCE</scope>
    <source>
        <strain evidence="15">Female2</strain>
        <tissue evidence="15">Blood</tissue>
    </source>
</reference>
<dbReference type="FunFam" id="2.60.40.60:FF:000007">
    <property type="entry name" value="Protocadherin alpha 2"/>
    <property type="match status" value="1"/>
</dbReference>